<sequence>MTVAAVASTAVSLVGTMQSAEAQQAAIRNQQEAASTQIAKQEQAQTNDRLRAARQEDSRIRVAAGEAGLSLGSQSIETMLMNNQMQTGLGVERIGLNADNQNENNTAEANAALSRAATPSALSAGLQLGLSGYQGFKAGENLKLQKSLASTKIAAGA</sequence>
<evidence type="ECO:0000313" key="2">
    <source>
        <dbReference type="Proteomes" id="UP000282837"/>
    </source>
</evidence>
<name>A0A3S2VR26_9SPHN</name>
<reference evidence="1 2" key="1">
    <citation type="submission" date="2019-01" db="EMBL/GenBank/DDBJ databases">
        <authorList>
            <person name="Chen W.-M."/>
        </authorList>
    </citation>
    <scope>NUCLEOTIDE SEQUENCE [LARGE SCALE GENOMIC DNA]</scope>
    <source>
        <strain evidence="1 2">FSY-9</strain>
    </source>
</reference>
<proteinExistence type="predicted"/>
<dbReference type="EMBL" id="SACO01000014">
    <property type="protein sequence ID" value="RVU03488.1"/>
    <property type="molecule type" value="Genomic_DNA"/>
</dbReference>
<evidence type="ECO:0000313" key="1">
    <source>
        <dbReference type="EMBL" id="RVU03488.1"/>
    </source>
</evidence>
<accession>A0A3S2VR26</accession>
<gene>
    <name evidence="1" type="ORF">EOE18_15305</name>
</gene>
<dbReference type="RefSeq" id="WP_425464302.1">
    <property type="nucleotide sequence ID" value="NZ_SACO01000014.1"/>
</dbReference>
<organism evidence="1 2">
    <name type="scientific">Novosphingobium umbonatum</name>
    <dbReference type="NCBI Taxonomy" id="1908524"/>
    <lineage>
        <taxon>Bacteria</taxon>
        <taxon>Pseudomonadati</taxon>
        <taxon>Pseudomonadota</taxon>
        <taxon>Alphaproteobacteria</taxon>
        <taxon>Sphingomonadales</taxon>
        <taxon>Sphingomonadaceae</taxon>
        <taxon>Novosphingobium</taxon>
    </lineage>
</organism>
<dbReference type="Proteomes" id="UP000282837">
    <property type="component" value="Unassembled WGS sequence"/>
</dbReference>
<dbReference type="AlphaFoldDB" id="A0A3S2VR26"/>
<keyword evidence="2" id="KW-1185">Reference proteome</keyword>
<comment type="caution">
    <text evidence="1">The sequence shown here is derived from an EMBL/GenBank/DDBJ whole genome shotgun (WGS) entry which is preliminary data.</text>
</comment>
<protein>
    <submittedName>
        <fullName evidence="1">Uncharacterized protein</fullName>
    </submittedName>
</protein>